<reference evidence="1 3" key="2">
    <citation type="journal article" date="2013" name="Nature">
        <title>Insights into bilaterian evolution from three spiralian genomes.</title>
        <authorList>
            <person name="Simakov O."/>
            <person name="Marletaz F."/>
            <person name="Cho S.J."/>
            <person name="Edsinger-Gonzales E."/>
            <person name="Havlak P."/>
            <person name="Hellsten U."/>
            <person name="Kuo D.H."/>
            <person name="Larsson T."/>
            <person name="Lv J."/>
            <person name="Arendt D."/>
            <person name="Savage R."/>
            <person name="Osoegawa K."/>
            <person name="de Jong P."/>
            <person name="Grimwood J."/>
            <person name="Chapman J.A."/>
            <person name="Shapiro H."/>
            <person name="Aerts A."/>
            <person name="Otillar R.P."/>
            <person name="Terry A.Y."/>
            <person name="Boore J.L."/>
            <person name="Grigoriev I.V."/>
            <person name="Lindberg D.R."/>
            <person name="Seaver E.C."/>
            <person name="Weisblat D.A."/>
            <person name="Putnam N.H."/>
            <person name="Rokhsar D.S."/>
        </authorList>
    </citation>
    <scope>NUCLEOTIDE SEQUENCE</scope>
</reference>
<dbReference type="KEGG" id="hro:HELRODRAFT_171110"/>
<keyword evidence="3" id="KW-1185">Reference proteome</keyword>
<organism evidence="2 3">
    <name type="scientific">Helobdella robusta</name>
    <name type="common">Californian leech</name>
    <dbReference type="NCBI Taxonomy" id="6412"/>
    <lineage>
        <taxon>Eukaryota</taxon>
        <taxon>Metazoa</taxon>
        <taxon>Spiralia</taxon>
        <taxon>Lophotrochozoa</taxon>
        <taxon>Annelida</taxon>
        <taxon>Clitellata</taxon>
        <taxon>Hirudinea</taxon>
        <taxon>Rhynchobdellida</taxon>
        <taxon>Glossiphoniidae</taxon>
        <taxon>Helobdella</taxon>
    </lineage>
</organism>
<dbReference type="Proteomes" id="UP000015101">
    <property type="component" value="Unassembled WGS sequence"/>
</dbReference>
<dbReference type="STRING" id="6412.T1F3T7"/>
<dbReference type="HOGENOM" id="CLU_079476_1_0_1"/>
<dbReference type="EMBL" id="KB096325">
    <property type="protein sequence ID" value="ESO05479.1"/>
    <property type="molecule type" value="Genomic_DNA"/>
</dbReference>
<reference evidence="2" key="3">
    <citation type="submission" date="2015-06" db="UniProtKB">
        <authorList>
            <consortium name="EnsemblMetazoa"/>
        </authorList>
    </citation>
    <scope>IDENTIFICATION</scope>
</reference>
<protein>
    <recommendedName>
        <fullName evidence="4">Tim44-like domain-containing protein</fullName>
    </recommendedName>
</protein>
<dbReference type="OrthoDB" id="7249367at2759"/>
<dbReference type="GO" id="GO:0005743">
    <property type="term" value="C:mitochondrial inner membrane"/>
    <property type="evidence" value="ECO:0000318"/>
    <property type="project" value="GO_Central"/>
</dbReference>
<dbReference type="GO" id="GO:0032979">
    <property type="term" value="P:protein insertion into mitochondrial inner membrane from matrix"/>
    <property type="evidence" value="ECO:0000318"/>
    <property type="project" value="GO_Central"/>
</dbReference>
<dbReference type="PANTHER" id="PTHR13333:SF5">
    <property type="entry name" value="M-AAA PROTEASE-INTERACTING PROTEIN 1, MITOCHONDRIAL"/>
    <property type="match status" value="1"/>
</dbReference>
<dbReference type="CTD" id="20203486"/>
<evidence type="ECO:0000313" key="3">
    <source>
        <dbReference type="Proteomes" id="UP000015101"/>
    </source>
</evidence>
<proteinExistence type="predicted"/>
<evidence type="ECO:0000313" key="2">
    <source>
        <dbReference type="EnsemblMetazoa" id="HelroP171110"/>
    </source>
</evidence>
<dbReference type="FunCoup" id="T1F3T7">
    <property type="interactions" value="819"/>
</dbReference>
<dbReference type="PANTHER" id="PTHR13333">
    <property type="entry name" value="M-AAA PROTEASE-INTERACTING PROTEIN 1, MITOCHONDRIAL"/>
    <property type="match status" value="1"/>
</dbReference>
<gene>
    <name evidence="2" type="primary">20203486</name>
    <name evidence="1" type="ORF">HELRODRAFT_171110</name>
</gene>
<dbReference type="eggNOG" id="ENOG502QR8E">
    <property type="taxonomic scope" value="Eukaryota"/>
</dbReference>
<evidence type="ECO:0008006" key="4">
    <source>
        <dbReference type="Google" id="ProtNLM"/>
    </source>
</evidence>
<sequence length="238" mass="27842">MWGFSRILNHKISSPSKTHGRGDGHLLAASQNAVTYQRRGFSDDSEGSRTVKDLQLMKFTQLIWPNIFKSIRNFFFSFLIRRFVDEEFTLSSFLCGAEQAVGIVSSCISRGDFNSLNGLVTREFSKAVEEIKQNYNLLTEGQKKFIMVDPRNIFLKFVYEIGMIFEDKSNRKFIEITTVMQGYHGLERIKDENVRDLSSEMIENRHNLFVCNYREFARDREDYWIVNKLNHFSPQKSN</sequence>
<dbReference type="GeneID" id="20203486"/>
<dbReference type="AlphaFoldDB" id="T1F3T7"/>
<reference evidence="3" key="1">
    <citation type="submission" date="2012-12" db="EMBL/GenBank/DDBJ databases">
        <authorList>
            <person name="Hellsten U."/>
            <person name="Grimwood J."/>
            <person name="Chapman J.A."/>
            <person name="Shapiro H."/>
            <person name="Aerts A."/>
            <person name="Otillar R.P."/>
            <person name="Terry A.Y."/>
            <person name="Boore J.L."/>
            <person name="Simakov O."/>
            <person name="Marletaz F."/>
            <person name="Cho S.-J."/>
            <person name="Edsinger-Gonzales E."/>
            <person name="Havlak P."/>
            <person name="Kuo D.-H."/>
            <person name="Larsson T."/>
            <person name="Lv J."/>
            <person name="Arendt D."/>
            <person name="Savage R."/>
            <person name="Osoegawa K."/>
            <person name="de Jong P."/>
            <person name="Lindberg D.R."/>
            <person name="Seaver E.C."/>
            <person name="Weisblat D.A."/>
            <person name="Putnam N.H."/>
            <person name="Grigoriev I.V."/>
            <person name="Rokhsar D.S."/>
        </authorList>
    </citation>
    <scope>NUCLEOTIDE SEQUENCE</scope>
</reference>
<dbReference type="RefSeq" id="XP_009016112.1">
    <property type="nucleotide sequence ID" value="XM_009017864.1"/>
</dbReference>
<dbReference type="GO" id="GO:0043022">
    <property type="term" value="F:ribosome binding"/>
    <property type="evidence" value="ECO:0000318"/>
    <property type="project" value="GO_Central"/>
</dbReference>
<evidence type="ECO:0000313" key="1">
    <source>
        <dbReference type="EMBL" id="ESO05479.1"/>
    </source>
</evidence>
<name>T1F3T7_HELRO</name>
<accession>T1F3T7</accession>
<dbReference type="OMA" id="SILMCFW"/>
<dbReference type="EnsemblMetazoa" id="HelroT171110">
    <property type="protein sequence ID" value="HelroP171110"/>
    <property type="gene ID" value="HelroG171110"/>
</dbReference>
<dbReference type="EMBL" id="AMQM01003787">
    <property type="status" value="NOT_ANNOTATED_CDS"/>
    <property type="molecule type" value="Genomic_DNA"/>
</dbReference>
<dbReference type="InParanoid" id="T1F3T7"/>